<evidence type="ECO:0000256" key="3">
    <source>
        <dbReference type="ARBA" id="ARBA00022692"/>
    </source>
</evidence>
<dbReference type="PANTHER" id="PTHR43791">
    <property type="entry name" value="PERMEASE-RELATED"/>
    <property type="match status" value="1"/>
</dbReference>
<feature type="transmembrane region" description="Helical" evidence="6">
    <location>
        <begin position="418"/>
        <end position="438"/>
    </location>
</feature>
<feature type="domain" description="Major facilitator superfamily (MFS) profile" evidence="7">
    <location>
        <begin position="17"/>
        <end position="443"/>
    </location>
</feature>
<feature type="transmembrane region" description="Helical" evidence="6">
    <location>
        <begin position="294"/>
        <end position="316"/>
    </location>
</feature>
<proteinExistence type="predicted"/>
<dbReference type="PROSITE" id="PS50850">
    <property type="entry name" value="MFS"/>
    <property type="match status" value="1"/>
</dbReference>
<dbReference type="Proteomes" id="UP000058012">
    <property type="component" value="Unassembled WGS sequence"/>
</dbReference>
<dbReference type="SUPFAM" id="SSF103473">
    <property type="entry name" value="MFS general substrate transporter"/>
    <property type="match status" value="1"/>
</dbReference>
<evidence type="ECO:0000256" key="2">
    <source>
        <dbReference type="ARBA" id="ARBA00022448"/>
    </source>
</evidence>
<dbReference type="InterPro" id="IPR020846">
    <property type="entry name" value="MFS_dom"/>
</dbReference>
<keyword evidence="2" id="KW-0813">Transport</keyword>
<keyword evidence="3 6" id="KW-0812">Transmembrane</keyword>
<evidence type="ECO:0000313" key="8">
    <source>
        <dbReference type="EMBL" id="KUR72594.1"/>
    </source>
</evidence>
<dbReference type="STRING" id="1117702.AQZ52_04950"/>
<protein>
    <recommendedName>
        <fullName evidence="7">Major facilitator superfamily (MFS) profile domain-containing protein</fullName>
    </recommendedName>
</protein>
<dbReference type="CDD" id="cd17319">
    <property type="entry name" value="MFS_ExuT_GudP_like"/>
    <property type="match status" value="1"/>
</dbReference>
<feature type="transmembrane region" description="Helical" evidence="6">
    <location>
        <begin position="388"/>
        <end position="412"/>
    </location>
</feature>
<dbReference type="RefSeq" id="WP_067906913.1">
    <property type="nucleotide sequence ID" value="NZ_KQ954244.1"/>
</dbReference>
<feature type="transmembrane region" description="Helical" evidence="6">
    <location>
        <begin position="156"/>
        <end position="179"/>
    </location>
</feature>
<feature type="transmembrane region" description="Helical" evidence="6">
    <location>
        <begin position="120"/>
        <end position="144"/>
    </location>
</feature>
<dbReference type="Pfam" id="PF07690">
    <property type="entry name" value="MFS_1"/>
    <property type="match status" value="1"/>
</dbReference>
<evidence type="ECO:0000259" key="7">
    <source>
        <dbReference type="PROSITE" id="PS50850"/>
    </source>
</evidence>
<sequence>MNAQYSLPVYRKVRLRLIPLLFLGYVVAFLDRVNVGFAKLQMAGDLGFSDAVFGLGAGLFFIGYCLFEVPSNMVLARVGARRWMARIMVSWGLLSTLFMFVGAFRWGSAAQALGLTDAAFGFYVLRFLLGAAEAGFYPGIILYLTYWFPRGQQARVVALFMMAVGASNVLGGPLSGAILQFADGLGGWRGWQWLFLIEAVPSILVGIAFLLILPDNPAKAPWLNDAERGAILQDMARDEESSHANAPLTTAFSVFSSLRIWCLGLAYMSGTIALYAVTFWMPTLIQQFGIAKGAYLWIGLLTMIPWGVMAICQVLWARHSDRTGERRWHSFLGYMLAATGLLCLAVFSWHEVASIVALTMITTGLGFSIVTFWPLAHRYLAGPAAVSGIAFINSFGGLGGYCGPALIGWIGVGHMHGGMSFLPLAAIALVGGLIQLGVTAGGKA</sequence>
<keyword evidence="4 6" id="KW-1133">Transmembrane helix</keyword>
<dbReference type="EMBL" id="LLZS01000003">
    <property type="protein sequence ID" value="KUR72594.1"/>
    <property type="molecule type" value="Genomic_DNA"/>
</dbReference>
<evidence type="ECO:0000256" key="4">
    <source>
        <dbReference type="ARBA" id="ARBA00022989"/>
    </source>
</evidence>
<feature type="transmembrane region" description="Helical" evidence="6">
    <location>
        <begin position="355"/>
        <end position="376"/>
    </location>
</feature>
<dbReference type="OrthoDB" id="9773957at2"/>
<dbReference type="Gene3D" id="1.20.1250.20">
    <property type="entry name" value="MFS general substrate transporter like domains"/>
    <property type="match status" value="2"/>
</dbReference>
<feature type="transmembrane region" description="Helical" evidence="6">
    <location>
        <begin position="260"/>
        <end position="282"/>
    </location>
</feature>
<evidence type="ECO:0000313" key="9">
    <source>
        <dbReference type="Proteomes" id="UP000058012"/>
    </source>
</evidence>
<feature type="transmembrane region" description="Helical" evidence="6">
    <location>
        <begin position="328"/>
        <end position="349"/>
    </location>
</feature>
<dbReference type="GO" id="GO:0016020">
    <property type="term" value="C:membrane"/>
    <property type="evidence" value="ECO:0007669"/>
    <property type="project" value="UniProtKB-SubCell"/>
</dbReference>
<feature type="transmembrane region" description="Helical" evidence="6">
    <location>
        <begin position="88"/>
        <end position="108"/>
    </location>
</feature>
<evidence type="ECO:0000256" key="1">
    <source>
        <dbReference type="ARBA" id="ARBA00004141"/>
    </source>
</evidence>
<comment type="caution">
    <text evidence="8">The sequence shown here is derived from an EMBL/GenBank/DDBJ whole genome shotgun (WGS) entry which is preliminary data.</text>
</comment>
<organism evidence="8 9">
    <name type="scientific">Novosphingobium fuchskuhlense</name>
    <dbReference type="NCBI Taxonomy" id="1117702"/>
    <lineage>
        <taxon>Bacteria</taxon>
        <taxon>Pseudomonadati</taxon>
        <taxon>Pseudomonadota</taxon>
        <taxon>Alphaproteobacteria</taxon>
        <taxon>Sphingomonadales</taxon>
        <taxon>Sphingomonadaceae</taxon>
        <taxon>Novosphingobium</taxon>
    </lineage>
</organism>
<feature type="transmembrane region" description="Helical" evidence="6">
    <location>
        <begin position="46"/>
        <end position="67"/>
    </location>
</feature>
<evidence type="ECO:0000256" key="5">
    <source>
        <dbReference type="ARBA" id="ARBA00023136"/>
    </source>
</evidence>
<dbReference type="GO" id="GO:0022857">
    <property type="term" value="F:transmembrane transporter activity"/>
    <property type="evidence" value="ECO:0007669"/>
    <property type="project" value="InterPro"/>
</dbReference>
<keyword evidence="9" id="KW-1185">Reference proteome</keyword>
<evidence type="ECO:0000256" key="6">
    <source>
        <dbReference type="SAM" id="Phobius"/>
    </source>
</evidence>
<dbReference type="InterPro" id="IPR011701">
    <property type="entry name" value="MFS"/>
</dbReference>
<keyword evidence="5 6" id="KW-0472">Membrane</keyword>
<feature type="transmembrane region" description="Helical" evidence="6">
    <location>
        <begin position="191"/>
        <end position="213"/>
    </location>
</feature>
<dbReference type="AlphaFoldDB" id="A0A117UXC6"/>
<dbReference type="InterPro" id="IPR036259">
    <property type="entry name" value="MFS_trans_sf"/>
</dbReference>
<name>A0A117UXC6_9SPHN</name>
<gene>
    <name evidence="8" type="ORF">AQZ52_04950</name>
</gene>
<reference evidence="8 9" key="1">
    <citation type="submission" date="2015-10" db="EMBL/GenBank/DDBJ databases">
        <title>Draft genome sequence of Novosphingobium fuchskuhlense DSM 25065 isolated from a surface water sample of the southwest basin of Lake Grosse Fuchskuhle.</title>
        <authorList>
            <person name="Ruckert C."/>
            <person name="Winkler A."/>
            <person name="Glaeser J."/>
            <person name="Grossart H.-P."/>
            <person name="Kalinowski J."/>
            <person name="Glaeser S."/>
        </authorList>
    </citation>
    <scope>NUCLEOTIDE SEQUENCE [LARGE SCALE GENOMIC DNA]</scope>
    <source>
        <strain evidence="8 9">FNE08-7</strain>
    </source>
</reference>
<comment type="subcellular location">
    <subcellularLocation>
        <location evidence="1">Membrane</location>
        <topology evidence="1">Multi-pass membrane protein</topology>
    </subcellularLocation>
</comment>
<dbReference type="PANTHER" id="PTHR43791:SF36">
    <property type="entry name" value="TRANSPORTER, PUTATIVE (AFU_ORTHOLOGUE AFUA_6G08340)-RELATED"/>
    <property type="match status" value="1"/>
</dbReference>
<accession>A0A117UXC6</accession>